<dbReference type="RefSeq" id="WP_256135737.1">
    <property type="nucleotide sequence ID" value="NZ_JANGAB010000002.1"/>
</dbReference>
<comment type="caution">
    <text evidence="2">The sequence shown here is derived from an EMBL/GenBank/DDBJ whole genome shotgun (WGS) entry which is preliminary data.</text>
</comment>
<reference evidence="2" key="1">
    <citation type="submission" date="2022-06" db="EMBL/GenBank/DDBJ databases">
        <title>Isolation of gut microbiota from human fecal samples.</title>
        <authorList>
            <person name="Pamer E.G."/>
            <person name="Barat B."/>
            <person name="Waligurski E."/>
            <person name="Medina S."/>
            <person name="Paddock L."/>
            <person name="Mostad J."/>
        </authorList>
    </citation>
    <scope>NUCLEOTIDE SEQUENCE</scope>
    <source>
        <strain evidence="2">DFI.7.96</strain>
    </source>
</reference>
<accession>A0AAW5K7T5</accession>
<proteinExistence type="predicted"/>
<feature type="chain" id="PRO_5043498801" description="DUF5050 domain-containing protein" evidence="1">
    <location>
        <begin position="30"/>
        <end position="343"/>
    </location>
</feature>
<evidence type="ECO:0008006" key="4">
    <source>
        <dbReference type="Google" id="ProtNLM"/>
    </source>
</evidence>
<protein>
    <recommendedName>
        <fullName evidence="4">DUF5050 domain-containing protein</fullName>
    </recommendedName>
</protein>
<name>A0AAW5K7T5_9FIRM</name>
<keyword evidence="1" id="KW-0732">Signal</keyword>
<evidence type="ECO:0000313" key="2">
    <source>
        <dbReference type="EMBL" id="MCQ4949011.1"/>
    </source>
</evidence>
<sequence>MQRQRVPTLRLVACLAAASLLLGGCAAFSQDDAPLSSPVSAADLGIDMDCRDQGRLTAGDENYIYAAGRRGIYQIGKGTASGELILPLSSRAQSLIRYQKYLYYLQDGALFALDLQTRAVHPLGIEAGDVSLLKDALYVTTPDGGDRLLYRLQNPLAPTLEEQVPADEGASYPHFYSGVLSGSAGVAYREWVDEKDPLSLNVALLSTEKGELASPLSLPSERSGSHLVTPEGVYYADNGIYRAPFGGSRMHLTVSRATFPIFITYDSQWIYFMDGANSEKRVYRLRWETVEEIPRLQGIDSFEVIYDWIYFYDETSDVLCRFYMGQPESSLQMEMEFLAKKPS</sequence>
<dbReference type="AlphaFoldDB" id="A0AAW5K7T5"/>
<feature type="signal peptide" evidence="1">
    <location>
        <begin position="1"/>
        <end position="29"/>
    </location>
</feature>
<evidence type="ECO:0000313" key="3">
    <source>
        <dbReference type="Proteomes" id="UP001205063"/>
    </source>
</evidence>
<dbReference type="Proteomes" id="UP001205063">
    <property type="component" value="Unassembled WGS sequence"/>
</dbReference>
<dbReference type="SUPFAM" id="SSF63825">
    <property type="entry name" value="YWTD domain"/>
    <property type="match status" value="1"/>
</dbReference>
<dbReference type="EMBL" id="JANGAB010000002">
    <property type="protein sequence ID" value="MCQ4949011.1"/>
    <property type="molecule type" value="Genomic_DNA"/>
</dbReference>
<gene>
    <name evidence="2" type="ORF">NE646_04945</name>
</gene>
<evidence type="ECO:0000256" key="1">
    <source>
        <dbReference type="SAM" id="SignalP"/>
    </source>
</evidence>
<dbReference type="PROSITE" id="PS51257">
    <property type="entry name" value="PROKAR_LIPOPROTEIN"/>
    <property type="match status" value="1"/>
</dbReference>
<organism evidence="2 3">
    <name type="scientific">Bittarella massiliensis</name>
    <name type="common">ex Durand et al. 2017</name>
    <dbReference type="NCBI Taxonomy" id="1720313"/>
    <lineage>
        <taxon>Bacteria</taxon>
        <taxon>Bacillati</taxon>
        <taxon>Bacillota</taxon>
        <taxon>Clostridia</taxon>
        <taxon>Eubacteriales</taxon>
        <taxon>Oscillospiraceae</taxon>
        <taxon>Bittarella (ex Durand et al. 2017)</taxon>
    </lineage>
</organism>